<evidence type="ECO:0000256" key="3">
    <source>
        <dbReference type="ARBA" id="ARBA00023002"/>
    </source>
</evidence>
<comment type="caution">
    <text evidence="5">The sequence shown here is derived from an EMBL/GenBank/DDBJ whole genome shotgun (WGS) entry which is preliminary data.</text>
</comment>
<accession>A0A4R5U6B9</accession>
<keyword evidence="1" id="KW-0285">Flavoprotein</keyword>
<sequence length="156" mass="16805">MKALAKAEGRNPDHLLIMPGIIPVVGETLEDAESRLAEMNGFAVHEHLIAKLSAFLGRDLSRMDLDAPLRNDSEPPKGNEASQSRAAALTGIARRNGLTLRQLLLRLASGRGHLLTVGTGTHIASVMQDWFKSAAADGFNVMCPSCRATFSPSMTW</sequence>
<dbReference type="InterPro" id="IPR036661">
    <property type="entry name" value="Luciferase-like_sf"/>
</dbReference>
<evidence type="ECO:0000313" key="5">
    <source>
        <dbReference type="EMBL" id="TDK29606.1"/>
    </source>
</evidence>
<gene>
    <name evidence="5" type="ORF">E2F50_22460</name>
</gene>
<dbReference type="PANTHER" id="PTHR30011:SF16">
    <property type="entry name" value="C2H2 FINGER DOMAIN TRANSCRIPTION FACTOR (EUROFUNG)-RELATED"/>
    <property type="match status" value="1"/>
</dbReference>
<dbReference type="PANTHER" id="PTHR30011">
    <property type="entry name" value="ALKANESULFONATE MONOOXYGENASE-RELATED"/>
    <property type="match status" value="1"/>
</dbReference>
<dbReference type="Proteomes" id="UP000295238">
    <property type="component" value="Unassembled WGS sequence"/>
</dbReference>
<dbReference type="GO" id="GO:0016705">
    <property type="term" value="F:oxidoreductase activity, acting on paired donors, with incorporation or reduction of molecular oxygen"/>
    <property type="evidence" value="ECO:0007669"/>
    <property type="project" value="InterPro"/>
</dbReference>
<proteinExistence type="predicted"/>
<keyword evidence="2" id="KW-0288">FMN</keyword>
<organism evidence="5 6">
    <name type="scientific">Rhizobium deserti</name>
    <dbReference type="NCBI Taxonomy" id="2547961"/>
    <lineage>
        <taxon>Bacteria</taxon>
        <taxon>Pseudomonadati</taxon>
        <taxon>Pseudomonadota</taxon>
        <taxon>Alphaproteobacteria</taxon>
        <taxon>Hyphomicrobiales</taxon>
        <taxon>Rhizobiaceae</taxon>
        <taxon>Rhizobium/Agrobacterium group</taxon>
        <taxon>Rhizobium</taxon>
    </lineage>
</organism>
<keyword evidence="4" id="KW-0503">Monooxygenase</keyword>
<name>A0A4R5U6B9_9HYPH</name>
<evidence type="ECO:0000256" key="1">
    <source>
        <dbReference type="ARBA" id="ARBA00022630"/>
    </source>
</evidence>
<dbReference type="GO" id="GO:0004497">
    <property type="term" value="F:monooxygenase activity"/>
    <property type="evidence" value="ECO:0007669"/>
    <property type="project" value="UniProtKB-KW"/>
</dbReference>
<dbReference type="EMBL" id="SMTL01000011">
    <property type="protein sequence ID" value="TDK29606.1"/>
    <property type="molecule type" value="Genomic_DNA"/>
</dbReference>
<evidence type="ECO:0000313" key="6">
    <source>
        <dbReference type="Proteomes" id="UP000295238"/>
    </source>
</evidence>
<reference evidence="5 6" key="1">
    <citation type="submission" date="2019-03" db="EMBL/GenBank/DDBJ databases">
        <title>Rhizobium sp. nov., an bacterium isolated from biocrust in Mu Us Desert.</title>
        <authorList>
            <person name="Lixiong L."/>
        </authorList>
    </citation>
    <scope>NUCLEOTIDE SEQUENCE [LARGE SCALE GENOMIC DNA]</scope>
    <source>
        <strain evidence="5 6">SPY-1</strain>
    </source>
</reference>
<dbReference type="AlphaFoldDB" id="A0A4R5U6B9"/>
<evidence type="ECO:0000256" key="4">
    <source>
        <dbReference type="ARBA" id="ARBA00023033"/>
    </source>
</evidence>
<dbReference type="InterPro" id="IPR051260">
    <property type="entry name" value="Diverse_substr_monoxygenases"/>
</dbReference>
<evidence type="ECO:0000256" key="2">
    <source>
        <dbReference type="ARBA" id="ARBA00022643"/>
    </source>
</evidence>
<protein>
    <submittedName>
        <fullName evidence="5">Uncharacterized protein</fullName>
    </submittedName>
</protein>
<dbReference type="Gene3D" id="3.20.20.30">
    <property type="entry name" value="Luciferase-like domain"/>
    <property type="match status" value="1"/>
</dbReference>
<keyword evidence="3" id="KW-0560">Oxidoreductase</keyword>
<keyword evidence="6" id="KW-1185">Reference proteome</keyword>
<dbReference type="SUPFAM" id="SSF51679">
    <property type="entry name" value="Bacterial luciferase-like"/>
    <property type="match status" value="1"/>
</dbReference>